<feature type="non-terminal residue" evidence="2">
    <location>
        <position position="52"/>
    </location>
</feature>
<reference evidence="2" key="1">
    <citation type="submission" date="2020-02" db="EMBL/GenBank/DDBJ databases">
        <authorList>
            <person name="Meier V. D."/>
        </authorList>
    </citation>
    <scope>NUCLEOTIDE SEQUENCE</scope>
    <source>
        <strain evidence="2">AVDCRST_MAG88</strain>
    </source>
</reference>
<evidence type="ECO:0000313" key="2">
    <source>
        <dbReference type="EMBL" id="CAA9570362.1"/>
    </source>
</evidence>
<dbReference type="EMBL" id="CADCWM010000580">
    <property type="protein sequence ID" value="CAA9570362.1"/>
    <property type="molecule type" value="Genomic_DNA"/>
</dbReference>
<evidence type="ECO:0000256" key="1">
    <source>
        <dbReference type="SAM" id="MobiDB-lite"/>
    </source>
</evidence>
<feature type="region of interest" description="Disordered" evidence="1">
    <location>
        <begin position="1"/>
        <end position="41"/>
    </location>
</feature>
<feature type="non-terminal residue" evidence="2">
    <location>
        <position position="1"/>
    </location>
</feature>
<proteinExistence type="predicted"/>
<name>A0A6J4V5X9_9BACT</name>
<sequence>CRPGTLRHWDGGGRATPPPATPIKSPATDKESTPSGVATGTPALACLPWRAY</sequence>
<gene>
    <name evidence="2" type="ORF">AVDCRST_MAG88-2272</name>
</gene>
<protein>
    <submittedName>
        <fullName evidence="2">Uncharacterized protein</fullName>
    </submittedName>
</protein>
<dbReference type="AlphaFoldDB" id="A0A6J4V5X9"/>
<organism evidence="2">
    <name type="scientific">uncultured Thermomicrobiales bacterium</name>
    <dbReference type="NCBI Taxonomy" id="1645740"/>
    <lineage>
        <taxon>Bacteria</taxon>
        <taxon>Pseudomonadati</taxon>
        <taxon>Thermomicrobiota</taxon>
        <taxon>Thermomicrobia</taxon>
        <taxon>Thermomicrobiales</taxon>
        <taxon>environmental samples</taxon>
    </lineage>
</organism>
<accession>A0A6J4V5X9</accession>